<reference evidence="4 5" key="1">
    <citation type="submission" date="2019-12" db="EMBL/GenBank/DDBJ databases">
        <title>Genome sequence of Streptomyces bambusae.</title>
        <authorList>
            <person name="Bansal K."/>
            <person name="Choksket S."/>
            <person name="Korpole S."/>
            <person name="Patil P.B."/>
        </authorList>
    </citation>
    <scope>NUCLEOTIDE SEQUENCE [LARGE SCALE GENOMIC DNA]</scope>
    <source>
        <strain evidence="4 5">SK60</strain>
    </source>
</reference>
<accession>A0ABS6Z8M5</accession>
<dbReference type="Proteomes" id="UP000812013">
    <property type="component" value="Unassembled WGS sequence"/>
</dbReference>
<feature type="compositionally biased region" description="Basic and acidic residues" evidence="1">
    <location>
        <begin position="206"/>
        <end position="219"/>
    </location>
</feature>
<dbReference type="PANTHER" id="PTHR34315">
    <property type="match status" value="1"/>
</dbReference>
<dbReference type="EMBL" id="WTFF01000141">
    <property type="protein sequence ID" value="MBW5484106.1"/>
    <property type="molecule type" value="Genomic_DNA"/>
</dbReference>
<dbReference type="InterPro" id="IPR015889">
    <property type="entry name" value="Intradiol_dOase_core"/>
</dbReference>
<comment type="caution">
    <text evidence="4">The sequence shown here is derived from an EMBL/GenBank/DDBJ whole genome shotgun (WGS) entry which is preliminary data.</text>
</comment>
<dbReference type="RefSeq" id="WP_219668588.1">
    <property type="nucleotide sequence ID" value="NZ_WTFF01000141.1"/>
</dbReference>
<protein>
    <submittedName>
        <fullName evidence="4">Intradiol ring-cleavage dioxygenase</fullName>
    </submittedName>
</protein>
<sequence length="245" mass="25522">MTTDDATPRPRRRTLLLAAGTAGFGALAAACSAPAEDVGAARQQAAAAASAAPSASASASASGAVSPGCVLTPEAGTGPYYVDLDKARSDIVEDREGVALLLDLTVVRVSAGCRPLGGVPVDVWQADASGEYSLGGATYLRGTQVTDRAGKVTFRTIVPGWYAGLAPHIHFKVRPDTRSETASQLYFPEKLLREIYAGEPYSGRTAPERPNGRDSRYRDFGPAMTLNPAPDGDSGYRASYVIGIT</sequence>
<keyword evidence="4" id="KW-0223">Dioxygenase</keyword>
<keyword evidence="5" id="KW-1185">Reference proteome</keyword>
<organism evidence="4 5">
    <name type="scientific">Streptomyces bambusae</name>
    <dbReference type="NCBI Taxonomy" id="1550616"/>
    <lineage>
        <taxon>Bacteria</taxon>
        <taxon>Bacillati</taxon>
        <taxon>Actinomycetota</taxon>
        <taxon>Actinomycetes</taxon>
        <taxon>Kitasatosporales</taxon>
        <taxon>Streptomycetaceae</taxon>
        <taxon>Streptomyces</taxon>
    </lineage>
</organism>
<dbReference type="PANTHER" id="PTHR34315:SF1">
    <property type="entry name" value="INTRADIOL RING-CLEAVAGE DIOXYGENASES DOMAIN-CONTAINING PROTEIN-RELATED"/>
    <property type="match status" value="1"/>
</dbReference>
<feature type="chain" id="PRO_5045367076" evidence="2">
    <location>
        <begin position="36"/>
        <end position="245"/>
    </location>
</feature>
<feature type="region of interest" description="Disordered" evidence="1">
    <location>
        <begin position="201"/>
        <end position="230"/>
    </location>
</feature>
<gene>
    <name evidence="4" type="ORF">GPJ59_20015</name>
</gene>
<feature type="domain" description="Intradiol ring-cleavage dioxygenases" evidence="3">
    <location>
        <begin position="78"/>
        <end position="163"/>
    </location>
</feature>
<evidence type="ECO:0000256" key="2">
    <source>
        <dbReference type="SAM" id="SignalP"/>
    </source>
</evidence>
<dbReference type="InterPro" id="IPR006311">
    <property type="entry name" value="TAT_signal"/>
</dbReference>
<dbReference type="PROSITE" id="PS51318">
    <property type="entry name" value="TAT"/>
    <property type="match status" value="1"/>
</dbReference>
<dbReference type="Pfam" id="PF00775">
    <property type="entry name" value="Dioxygenase_C"/>
    <property type="match status" value="1"/>
</dbReference>
<proteinExistence type="predicted"/>
<dbReference type="GO" id="GO:0051213">
    <property type="term" value="F:dioxygenase activity"/>
    <property type="evidence" value="ECO:0007669"/>
    <property type="project" value="UniProtKB-KW"/>
</dbReference>
<dbReference type="SUPFAM" id="SSF49482">
    <property type="entry name" value="Aromatic compound dioxygenase"/>
    <property type="match status" value="1"/>
</dbReference>
<evidence type="ECO:0000313" key="5">
    <source>
        <dbReference type="Proteomes" id="UP000812013"/>
    </source>
</evidence>
<evidence type="ECO:0000313" key="4">
    <source>
        <dbReference type="EMBL" id="MBW5484106.1"/>
    </source>
</evidence>
<name>A0ABS6Z8M5_9ACTN</name>
<dbReference type="InterPro" id="IPR000627">
    <property type="entry name" value="Intradiol_dOase_C"/>
</dbReference>
<evidence type="ECO:0000256" key="1">
    <source>
        <dbReference type="SAM" id="MobiDB-lite"/>
    </source>
</evidence>
<dbReference type="Gene3D" id="2.60.130.10">
    <property type="entry name" value="Aromatic compound dioxygenase"/>
    <property type="match status" value="1"/>
</dbReference>
<keyword evidence="2" id="KW-0732">Signal</keyword>
<keyword evidence="4" id="KW-0560">Oxidoreductase</keyword>
<feature type="signal peptide" evidence="2">
    <location>
        <begin position="1"/>
        <end position="35"/>
    </location>
</feature>
<evidence type="ECO:0000259" key="3">
    <source>
        <dbReference type="Pfam" id="PF00775"/>
    </source>
</evidence>